<dbReference type="Gene3D" id="1.10.260.40">
    <property type="entry name" value="lambda repressor-like DNA-binding domains"/>
    <property type="match status" value="1"/>
</dbReference>
<evidence type="ECO:0000313" key="2">
    <source>
        <dbReference type="EMBL" id="QUT04859.1"/>
    </source>
</evidence>
<dbReference type="InterPro" id="IPR001387">
    <property type="entry name" value="Cro/C1-type_HTH"/>
</dbReference>
<dbReference type="Proteomes" id="UP000681425">
    <property type="component" value="Chromosome"/>
</dbReference>
<organism evidence="2 3">
    <name type="scientific">Sphingobium phenoxybenzoativorans</name>
    <dbReference type="NCBI Taxonomy" id="1592790"/>
    <lineage>
        <taxon>Bacteria</taxon>
        <taxon>Pseudomonadati</taxon>
        <taxon>Pseudomonadota</taxon>
        <taxon>Alphaproteobacteria</taxon>
        <taxon>Sphingomonadales</taxon>
        <taxon>Sphingomonadaceae</taxon>
        <taxon>Sphingobium</taxon>
    </lineage>
</organism>
<sequence length="136" mass="14929">MTQSELAEKLGITKEFVSMMERGRTIEPRTALAVQRLFDTTPRLGPEGGIPTTLVERMACAIYGQKVGNPNYWGAVTEAEIKEARAALAALRQPTEAILKAMRDTVPIDGHEWEYVESGAAEHWQAMIDAALAEEG</sequence>
<dbReference type="PROSITE" id="PS50943">
    <property type="entry name" value="HTH_CROC1"/>
    <property type="match status" value="1"/>
</dbReference>
<dbReference type="SUPFAM" id="SSF47413">
    <property type="entry name" value="lambda repressor-like DNA-binding domains"/>
    <property type="match status" value="1"/>
</dbReference>
<evidence type="ECO:0000313" key="3">
    <source>
        <dbReference type="Proteomes" id="UP000681425"/>
    </source>
</evidence>
<evidence type="ECO:0000259" key="1">
    <source>
        <dbReference type="PROSITE" id="PS50943"/>
    </source>
</evidence>
<proteinExistence type="predicted"/>
<reference evidence="2" key="1">
    <citation type="submission" date="2021-04" db="EMBL/GenBank/DDBJ databases">
        <title>Isolation of p-tert-butylphenol degrading bacteria Sphingobium phenoxybenzoativorans Tas13 from active sludge.</title>
        <authorList>
            <person name="Li Y."/>
        </authorList>
    </citation>
    <scope>NUCLEOTIDE SEQUENCE</scope>
    <source>
        <strain evidence="2">Tas13</strain>
    </source>
</reference>
<dbReference type="EMBL" id="CP073910">
    <property type="protein sequence ID" value="QUT04859.1"/>
    <property type="molecule type" value="Genomic_DNA"/>
</dbReference>
<accession>A0A975K4V1</accession>
<dbReference type="AlphaFoldDB" id="A0A975K4V1"/>
<dbReference type="KEGG" id="spph:KFK14_17765"/>
<dbReference type="InterPro" id="IPR010982">
    <property type="entry name" value="Lambda_DNA-bd_dom_sf"/>
</dbReference>
<feature type="domain" description="HTH cro/C1-type" evidence="1">
    <location>
        <begin position="1"/>
        <end position="44"/>
    </location>
</feature>
<dbReference type="GO" id="GO:0003677">
    <property type="term" value="F:DNA binding"/>
    <property type="evidence" value="ECO:0007669"/>
    <property type="project" value="InterPro"/>
</dbReference>
<name>A0A975K4V1_9SPHN</name>
<protein>
    <submittedName>
        <fullName evidence="2">Helix-turn-helix transcriptional regulator</fullName>
    </submittedName>
</protein>
<keyword evidence="3" id="KW-1185">Reference proteome</keyword>
<dbReference type="CDD" id="cd00093">
    <property type="entry name" value="HTH_XRE"/>
    <property type="match status" value="1"/>
</dbReference>
<gene>
    <name evidence="2" type="ORF">KFK14_17765</name>
</gene>
<dbReference type="Pfam" id="PF01381">
    <property type="entry name" value="HTH_3"/>
    <property type="match status" value="1"/>
</dbReference>